<dbReference type="PROSITE" id="PS51819">
    <property type="entry name" value="VOC"/>
    <property type="match status" value="1"/>
</dbReference>
<dbReference type="InterPro" id="IPR052164">
    <property type="entry name" value="Anthracycline_SecMetBiosynth"/>
</dbReference>
<evidence type="ECO:0000313" key="2">
    <source>
        <dbReference type="EMBL" id="MBB6561868.1"/>
    </source>
</evidence>
<dbReference type="PANTHER" id="PTHR33993:SF2">
    <property type="entry name" value="VOC DOMAIN-CONTAINING PROTEIN"/>
    <property type="match status" value="1"/>
</dbReference>
<dbReference type="PANTHER" id="PTHR33993">
    <property type="entry name" value="GLYOXALASE-RELATED"/>
    <property type="match status" value="1"/>
</dbReference>
<dbReference type="RefSeq" id="WP_184861352.1">
    <property type="nucleotide sequence ID" value="NZ_JACHLK010000010.1"/>
</dbReference>
<keyword evidence="3" id="KW-1185">Reference proteome</keyword>
<dbReference type="InterPro" id="IPR029068">
    <property type="entry name" value="Glyas_Bleomycin-R_OHBP_Dase"/>
</dbReference>
<dbReference type="Gene3D" id="3.10.180.10">
    <property type="entry name" value="2,3-Dihydroxybiphenyl 1,2-Dioxygenase, domain 1"/>
    <property type="match status" value="1"/>
</dbReference>
<dbReference type="AlphaFoldDB" id="A0A7X0UB92"/>
<proteinExistence type="predicted"/>
<dbReference type="SUPFAM" id="SSF54593">
    <property type="entry name" value="Glyoxalase/Bleomycin resistance protein/Dihydroxybiphenyl dioxygenase"/>
    <property type="match status" value="1"/>
</dbReference>
<dbReference type="Proteomes" id="UP000575083">
    <property type="component" value="Unassembled WGS sequence"/>
</dbReference>
<name>A0A7X0UB92_9BURK</name>
<dbReference type="EMBL" id="JACHLK010000010">
    <property type="protein sequence ID" value="MBB6561868.1"/>
    <property type="molecule type" value="Genomic_DNA"/>
</dbReference>
<sequence length="129" mass="13628">MNCASNPVSYFEIPVHDLARAMGFYRAVLGCGFEQAHVDGNEMAFFPFDEEGCGASGALAQGESYVPGRAGARIYFRVPDIHAALSRAVAAGGVVLYPVTEVGRFGFVAEVEDLEGNCMALHAVAPARA</sequence>
<evidence type="ECO:0000313" key="3">
    <source>
        <dbReference type="Proteomes" id="UP000575083"/>
    </source>
</evidence>
<organism evidence="2 3">
    <name type="scientific">Acidovorax soli</name>
    <dbReference type="NCBI Taxonomy" id="592050"/>
    <lineage>
        <taxon>Bacteria</taxon>
        <taxon>Pseudomonadati</taxon>
        <taxon>Pseudomonadota</taxon>
        <taxon>Betaproteobacteria</taxon>
        <taxon>Burkholderiales</taxon>
        <taxon>Comamonadaceae</taxon>
        <taxon>Acidovorax</taxon>
    </lineage>
</organism>
<keyword evidence="2" id="KW-0456">Lyase</keyword>
<protein>
    <submittedName>
        <fullName evidence="2">Putative enzyme related to lactoylglutathione lyase</fullName>
    </submittedName>
</protein>
<dbReference type="InterPro" id="IPR037523">
    <property type="entry name" value="VOC_core"/>
</dbReference>
<feature type="domain" description="VOC" evidence="1">
    <location>
        <begin position="7"/>
        <end position="124"/>
    </location>
</feature>
<dbReference type="CDD" id="cd07247">
    <property type="entry name" value="SgaA_N_like"/>
    <property type="match status" value="1"/>
</dbReference>
<reference evidence="2 3" key="1">
    <citation type="submission" date="2020-08" db="EMBL/GenBank/DDBJ databases">
        <title>Functional genomics of gut bacteria from endangered species of beetles.</title>
        <authorList>
            <person name="Carlos-Shanley C."/>
        </authorList>
    </citation>
    <scope>NUCLEOTIDE SEQUENCE [LARGE SCALE GENOMIC DNA]</scope>
    <source>
        <strain evidence="2 3">S00198</strain>
    </source>
</reference>
<dbReference type="InterPro" id="IPR004360">
    <property type="entry name" value="Glyas_Fos-R_dOase_dom"/>
</dbReference>
<dbReference type="Pfam" id="PF00903">
    <property type="entry name" value="Glyoxalase"/>
    <property type="match status" value="1"/>
</dbReference>
<dbReference type="GO" id="GO:0016829">
    <property type="term" value="F:lyase activity"/>
    <property type="evidence" value="ECO:0007669"/>
    <property type="project" value="UniProtKB-KW"/>
</dbReference>
<accession>A0A7X0UB92</accession>
<evidence type="ECO:0000259" key="1">
    <source>
        <dbReference type="PROSITE" id="PS51819"/>
    </source>
</evidence>
<gene>
    <name evidence="2" type="ORF">HNP48_004570</name>
</gene>
<comment type="caution">
    <text evidence="2">The sequence shown here is derived from an EMBL/GenBank/DDBJ whole genome shotgun (WGS) entry which is preliminary data.</text>
</comment>